<evidence type="ECO:0000256" key="4">
    <source>
        <dbReference type="ARBA" id="ARBA00022692"/>
    </source>
</evidence>
<dbReference type="PROSITE" id="PS50928">
    <property type="entry name" value="ABC_TM1"/>
    <property type="match status" value="1"/>
</dbReference>
<evidence type="ECO:0000313" key="9">
    <source>
        <dbReference type="EMBL" id="HFH30211.1"/>
    </source>
</evidence>
<feature type="transmembrane region" description="Helical" evidence="7">
    <location>
        <begin position="109"/>
        <end position="126"/>
    </location>
</feature>
<comment type="similarity">
    <text evidence="7">Belongs to the binding-protein-dependent transport system permease family.</text>
</comment>
<name>A0A7C3E857_9SPIR</name>
<dbReference type="Gene3D" id="1.10.3720.10">
    <property type="entry name" value="MetI-like"/>
    <property type="match status" value="1"/>
</dbReference>
<dbReference type="InterPro" id="IPR035906">
    <property type="entry name" value="MetI-like_sf"/>
</dbReference>
<dbReference type="AlphaFoldDB" id="A0A7C3E857"/>
<feature type="transmembrane region" description="Helical" evidence="7">
    <location>
        <begin position="12"/>
        <end position="36"/>
    </location>
</feature>
<dbReference type="InterPro" id="IPR000515">
    <property type="entry name" value="MetI-like"/>
</dbReference>
<evidence type="ECO:0000256" key="1">
    <source>
        <dbReference type="ARBA" id="ARBA00004651"/>
    </source>
</evidence>
<evidence type="ECO:0000256" key="2">
    <source>
        <dbReference type="ARBA" id="ARBA00022448"/>
    </source>
</evidence>
<reference evidence="9" key="1">
    <citation type="journal article" date="2020" name="mSystems">
        <title>Genome- and Community-Level Interaction Insights into Carbon Utilization and Element Cycling Functions of Hydrothermarchaeota in Hydrothermal Sediment.</title>
        <authorList>
            <person name="Zhou Z."/>
            <person name="Liu Y."/>
            <person name="Xu W."/>
            <person name="Pan J."/>
            <person name="Luo Z.H."/>
            <person name="Li M."/>
        </authorList>
    </citation>
    <scope>NUCLEOTIDE SEQUENCE [LARGE SCALE GENOMIC DNA]</scope>
    <source>
        <strain evidence="9">SpSt-503</strain>
    </source>
</reference>
<dbReference type="SUPFAM" id="SSF161098">
    <property type="entry name" value="MetI-like"/>
    <property type="match status" value="1"/>
</dbReference>
<feature type="transmembrane region" description="Helical" evidence="7">
    <location>
        <begin position="205"/>
        <end position="227"/>
    </location>
</feature>
<comment type="caution">
    <text evidence="9">The sequence shown here is derived from an EMBL/GenBank/DDBJ whole genome shotgun (WGS) entry which is preliminary data.</text>
</comment>
<dbReference type="PANTHER" id="PTHR43227">
    <property type="entry name" value="BLL4140 PROTEIN"/>
    <property type="match status" value="1"/>
</dbReference>
<feature type="transmembrane region" description="Helical" evidence="7">
    <location>
        <begin position="270"/>
        <end position="290"/>
    </location>
</feature>
<protein>
    <submittedName>
        <fullName evidence="9">Sugar ABC transporter permease</fullName>
    </submittedName>
</protein>
<keyword evidence="6 7" id="KW-0472">Membrane</keyword>
<gene>
    <name evidence="9" type="ORF">ENS59_12020</name>
</gene>
<evidence type="ECO:0000259" key="8">
    <source>
        <dbReference type="PROSITE" id="PS50928"/>
    </source>
</evidence>
<comment type="subcellular location">
    <subcellularLocation>
        <location evidence="1 7">Cell membrane</location>
        <topology evidence="1 7">Multi-pass membrane protein</topology>
    </subcellularLocation>
</comment>
<keyword evidence="3" id="KW-1003">Cell membrane</keyword>
<organism evidence="9">
    <name type="scientific">Gracilinema caldarium</name>
    <dbReference type="NCBI Taxonomy" id="215591"/>
    <lineage>
        <taxon>Bacteria</taxon>
        <taxon>Pseudomonadati</taxon>
        <taxon>Spirochaetota</taxon>
        <taxon>Spirochaetia</taxon>
        <taxon>Spirochaetales</taxon>
        <taxon>Breznakiellaceae</taxon>
        <taxon>Gracilinema</taxon>
    </lineage>
</organism>
<dbReference type="Pfam" id="PF00528">
    <property type="entry name" value="BPD_transp_1"/>
    <property type="match status" value="1"/>
</dbReference>
<keyword evidence="4 7" id="KW-0812">Transmembrane</keyword>
<evidence type="ECO:0000256" key="3">
    <source>
        <dbReference type="ARBA" id="ARBA00022475"/>
    </source>
</evidence>
<feature type="domain" description="ABC transmembrane type-1" evidence="8">
    <location>
        <begin position="71"/>
        <end position="291"/>
    </location>
</feature>
<evidence type="ECO:0000256" key="7">
    <source>
        <dbReference type="RuleBase" id="RU363032"/>
    </source>
</evidence>
<dbReference type="PANTHER" id="PTHR43227:SF11">
    <property type="entry name" value="BLL4140 PROTEIN"/>
    <property type="match status" value="1"/>
</dbReference>
<dbReference type="EMBL" id="DSVL01000369">
    <property type="protein sequence ID" value="HFH30211.1"/>
    <property type="molecule type" value="Genomic_DNA"/>
</dbReference>
<evidence type="ECO:0000256" key="6">
    <source>
        <dbReference type="ARBA" id="ARBA00023136"/>
    </source>
</evidence>
<feature type="transmembrane region" description="Helical" evidence="7">
    <location>
        <begin position="75"/>
        <end position="97"/>
    </location>
</feature>
<dbReference type="GO" id="GO:0055085">
    <property type="term" value="P:transmembrane transport"/>
    <property type="evidence" value="ECO:0007669"/>
    <property type="project" value="InterPro"/>
</dbReference>
<proteinExistence type="inferred from homology"/>
<dbReference type="InterPro" id="IPR050809">
    <property type="entry name" value="UgpAE/MalFG_permease"/>
</dbReference>
<accession>A0A7C3E857</accession>
<sequence>MRGRNGRNLPAYIGMVGPATAIFLFIVAYPIVYSFWLSVTDFNPNRGGAWNFVGLEQYIKMVQDPNFWHSLKNNLIVVAVSVFGQIPIGFALAYILYRKMVRASGFFQSMVFLPNFLSTIVIGILWKRMFQADGPVARLIQIVTQNPGAQFDLMLKADTIMYPIGFALIWMYTGLYMVIFLANLQKIDTGMIEAAQIDGANEFQIFTRVIVPVLSGTILVSSILAIAGSLRGFDLIFAITTQGLQRNNAMVLPIFMYQTAFQDYNNPSRFAYGAAISNAIIIISVLLILLSNFIGKKLNAGEEY</sequence>
<dbReference type="GO" id="GO:0005886">
    <property type="term" value="C:plasma membrane"/>
    <property type="evidence" value="ECO:0007669"/>
    <property type="project" value="UniProtKB-SubCell"/>
</dbReference>
<keyword evidence="5 7" id="KW-1133">Transmembrane helix</keyword>
<dbReference type="CDD" id="cd06261">
    <property type="entry name" value="TM_PBP2"/>
    <property type="match status" value="1"/>
</dbReference>
<keyword evidence="2 7" id="KW-0813">Transport</keyword>
<feature type="transmembrane region" description="Helical" evidence="7">
    <location>
        <begin position="160"/>
        <end position="184"/>
    </location>
</feature>
<evidence type="ECO:0000256" key="5">
    <source>
        <dbReference type="ARBA" id="ARBA00022989"/>
    </source>
</evidence>